<comment type="caution">
    <text evidence="1">The sequence shown here is derived from an EMBL/GenBank/DDBJ whole genome shotgun (WGS) entry which is preliminary data.</text>
</comment>
<dbReference type="Proteomes" id="UP000523007">
    <property type="component" value="Unassembled WGS sequence"/>
</dbReference>
<evidence type="ECO:0000313" key="1">
    <source>
        <dbReference type="EMBL" id="MBB4931398.1"/>
    </source>
</evidence>
<gene>
    <name evidence="1" type="ORF">F4561_002218</name>
</gene>
<dbReference type="EMBL" id="JACHJT010000001">
    <property type="protein sequence ID" value="MBB4931398.1"/>
    <property type="molecule type" value="Genomic_DNA"/>
</dbReference>
<dbReference type="RefSeq" id="WP_184577499.1">
    <property type="nucleotide sequence ID" value="NZ_JACHJT010000001.1"/>
</dbReference>
<reference evidence="1 2" key="1">
    <citation type="submission" date="2020-08" db="EMBL/GenBank/DDBJ databases">
        <title>Sequencing the genomes of 1000 actinobacteria strains.</title>
        <authorList>
            <person name="Klenk H.-P."/>
        </authorList>
    </citation>
    <scope>NUCLEOTIDE SEQUENCE [LARGE SCALE GENOMIC DNA]</scope>
    <source>
        <strain evidence="1 2">DSM 102030</strain>
    </source>
</reference>
<proteinExistence type="predicted"/>
<evidence type="ECO:0000313" key="2">
    <source>
        <dbReference type="Proteomes" id="UP000523007"/>
    </source>
</evidence>
<organism evidence="1 2">
    <name type="scientific">Lipingzhangella halophila</name>
    <dbReference type="NCBI Taxonomy" id="1783352"/>
    <lineage>
        <taxon>Bacteria</taxon>
        <taxon>Bacillati</taxon>
        <taxon>Actinomycetota</taxon>
        <taxon>Actinomycetes</taxon>
        <taxon>Streptosporangiales</taxon>
        <taxon>Nocardiopsidaceae</taxon>
        <taxon>Lipingzhangella</taxon>
    </lineage>
</organism>
<sequence>MNISVPDVLAEQVRAIQMPVSEVCQRALRQALDRSQQLKSTDSATDSMGEITVEVDNPPFTFGFIGRWLVEPDRDDTRTGEDGYDAGAYWGVAQTKRGRIAVYTAHCNDRWPAQLNDHDTLDEAAKELPEDILAMAARELGEDLVVWRDI</sequence>
<name>A0A7W7RG67_9ACTN</name>
<dbReference type="AlphaFoldDB" id="A0A7W7RG67"/>
<keyword evidence="2" id="KW-1185">Reference proteome</keyword>
<protein>
    <submittedName>
        <fullName evidence="1">Uncharacterized protein</fullName>
    </submittedName>
</protein>
<accession>A0A7W7RG67</accession>